<sequence length="105" mass="12614">MKVEIYEKWKITTERLNHNEKLNDIVKIDLDTENTYYCRIEKDLNTNKYILKGNIFGFNLEQFLRTQINDDNYHTLINEANDIIRGWLTVLHEDILSMINILPEI</sequence>
<proteinExistence type="predicted"/>
<dbReference type="Proteomes" id="UP000260758">
    <property type="component" value="Unassembled WGS sequence"/>
</dbReference>
<reference evidence="1 2" key="1">
    <citation type="submission" date="2018-08" db="EMBL/GenBank/DDBJ databases">
        <title>A genome reference for cultivated species of the human gut microbiota.</title>
        <authorList>
            <person name="Zou Y."/>
            <person name="Xue W."/>
            <person name="Luo G."/>
        </authorList>
    </citation>
    <scope>NUCLEOTIDE SEQUENCE [LARGE SCALE GENOMIC DNA]</scope>
    <source>
        <strain evidence="1 2">OM07-13</strain>
    </source>
</reference>
<protein>
    <submittedName>
        <fullName evidence="1">Uncharacterized protein</fullName>
    </submittedName>
</protein>
<gene>
    <name evidence="1" type="ORF">DXB99_02685</name>
</gene>
<evidence type="ECO:0000313" key="2">
    <source>
        <dbReference type="Proteomes" id="UP000260758"/>
    </source>
</evidence>
<comment type="caution">
    <text evidence="1">The sequence shown here is derived from an EMBL/GenBank/DDBJ whole genome shotgun (WGS) entry which is preliminary data.</text>
</comment>
<organism evidence="1 2">
    <name type="scientific">Agathobacter rectalis</name>
    <dbReference type="NCBI Taxonomy" id="39491"/>
    <lineage>
        <taxon>Bacteria</taxon>
        <taxon>Bacillati</taxon>
        <taxon>Bacillota</taxon>
        <taxon>Clostridia</taxon>
        <taxon>Lachnospirales</taxon>
        <taxon>Lachnospiraceae</taxon>
        <taxon>Agathobacter</taxon>
    </lineage>
</organism>
<dbReference type="EMBL" id="QSTP01000001">
    <property type="protein sequence ID" value="RGM75447.1"/>
    <property type="molecule type" value="Genomic_DNA"/>
</dbReference>
<dbReference type="RefSeq" id="WP_117718205.1">
    <property type="nucleotide sequence ID" value="NZ_QSTP01000001.1"/>
</dbReference>
<accession>A0A3E4YKZ5</accession>
<dbReference type="AlphaFoldDB" id="A0A3E4YKZ5"/>
<name>A0A3E4YKZ5_9FIRM</name>
<evidence type="ECO:0000313" key="1">
    <source>
        <dbReference type="EMBL" id="RGM75447.1"/>
    </source>
</evidence>